<organism evidence="4 5">
    <name type="scientific">Peribacillus loiseleuriae</name>
    <dbReference type="NCBI Taxonomy" id="1679170"/>
    <lineage>
        <taxon>Bacteria</taxon>
        <taxon>Bacillati</taxon>
        <taxon>Bacillota</taxon>
        <taxon>Bacilli</taxon>
        <taxon>Bacillales</taxon>
        <taxon>Bacillaceae</taxon>
        <taxon>Peribacillus</taxon>
    </lineage>
</organism>
<comment type="caution">
    <text evidence="4">The sequence shown here is derived from an EMBL/GenBank/DDBJ whole genome shotgun (WGS) entry which is preliminary data.</text>
</comment>
<dbReference type="Pfam" id="PF07687">
    <property type="entry name" value="M20_dimer"/>
    <property type="match status" value="1"/>
</dbReference>
<reference evidence="5" key="1">
    <citation type="submission" date="2015-07" db="EMBL/GenBank/DDBJ databases">
        <title>Genome sequencing project for genomic taxonomy and phylogenomics of Bacillus-like bacteria.</title>
        <authorList>
            <person name="Liu B."/>
            <person name="Wang J."/>
            <person name="Zhu Y."/>
            <person name="Liu G."/>
            <person name="Chen Q."/>
            <person name="Chen Z."/>
            <person name="Lan J."/>
            <person name="Che J."/>
            <person name="Ge C."/>
            <person name="Shi H."/>
            <person name="Pan Z."/>
            <person name="Liu X."/>
        </authorList>
    </citation>
    <scope>NUCLEOTIDE SEQUENCE [LARGE SCALE GENOMIC DNA]</scope>
    <source>
        <strain evidence="5">FJAT-27997</strain>
    </source>
</reference>
<keyword evidence="5" id="KW-1185">Reference proteome</keyword>
<dbReference type="STRING" id="1679170.AC625_03705"/>
<dbReference type="Pfam" id="PF01546">
    <property type="entry name" value="Peptidase_M20"/>
    <property type="match status" value="1"/>
</dbReference>
<dbReference type="GO" id="GO:0046872">
    <property type="term" value="F:metal ion binding"/>
    <property type="evidence" value="ECO:0007669"/>
    <property type="project" value="UniProtKB-KW"/>
</dbReference>
<comment type="cofactor">
    <cofactor evidence="2">
        <name>Mn(2+)</name>
        <dbReference type="ChEBI" id="CHEBI:29035"/>
    </cofactor>
    <text evidence="2">The Mn(2+) ion enhances activity.</text>
</comment>
<keyword evidence="1 4" id="KW-0378">Hydrolase</keyword>
<dbReference type="NCBIfam" id="TIGR01891">
    <property type="entry name" value="amidohydrolases"/>
    <property type="match status" value="1"/>
</dbReference>
<dbReference type="GO" id="GO:0050118">
    <property type="term" value="F:N-acetyldiaminopimelate deacetylase activity"/>
    <property type="evidence" value="ECO:0007669"/>
    <property type="project" value="UniProtKB-ARBA"/>
</dbReference>
<dbReference type="AlphaFoldDB" id="A0A0K9GQ03"/>
<dbReference type="PIRSF" id="PIRSF005962">
    <property type="entry name" value="Pept_M20D_amidohydro"/>
    <property type="match status" value="1"/>
</dbReference>
<evidence type="ECO:0000313" key="4">
    <source>
        <dbReference type="EMBL" id="KMY48723.1"/>
    </source>
</evidence>
<protein>
    <submittedName>
        <fullName evidence="4">N-acyl-L-amino acid amidohydrolase</fullName>
    </submittedName>
</protein>
<dbReference type="SUPFAM" id="SSF55031">
    <property type="entry name" value="Bacterial exopeptidase dimerisation domain"/>
    <property type="match status" value="1"/>
</dbReference>
<feature type="binding site" evidence="2">
    <location>
        <position position="161"/>
    </location>
    <ligand>
        <name>Mn(2+)</name>
        <dbReference type="ChEBI" id="CHEBI:29035"/>
        <label>2</label>
    </ligand>
</feature>
<feature type="binding site" evidence="2">
    <location>
        <position position="100"/>
    </location>
    <ligand>
        <name>Mn(2+)</name>
        <dbReference type="ChEBI" id="CHEBI:29035"/>
        <label>2</label>
    </ligand>
</feature>
<dbReference type="InterPro" id="IPR036264">
    <property type="entry name" value="Bact_exopeptidase_dim_dom"/>
</dbReference>
<dbReference type="InterPro" id="IPR002933">
    <property type="entry name" value="Peptidase_M20"/>
</dbReference>
<dbReference type="PANTHER" id="PTHR11014">
    <property type="entry name" value="PEPTIDASE M20 FAMILY MEMBER"/>
    <property type="match status" value="1"/>
</dbReference>
<feature type="binding site" evidence="2">
    <location>
        <position position="136"/>
    </location>
    <ligand>
        <name>Mn(2+)</name>
        <dbReference type="ChEBI" id="CHEBI:29035"/>
        <label>2</label>
    </ligand>
</feature>
<sequence length="384" mass="42157">MSFTHLDQYLIKQAIDDRRILHQYPELSGEEFETSAFIRNRLEALHIEILDFEPPSVIGFVKGTNGNKTIALRADIDALPITEEGDKPYLSKNPGVSHMCGHDGHTATLLAVADWLSIKGNEVEPNIVLIFQSAEEITPSGADNLIKQGVLENVDAIFGIHLWQGMEKGKIGLTHGPMMASIDDFEIMIQGSGGHGSMPHETVDPIYVATHVIQSMQSIISRKLNPIDSGVISVGKIEAGTTYNIIPDTAKLIGTIRALTPEAVDTLQSQMVQLTEGICKAFGAKGQVDFIIGTPPLVNNPSESRFVESVIRQSFGDDVFELIDPVMGGEDFSYYLQNKPGAFIFVGMGGEKSMYPHHHPKFDIDEEVIPDAIKLFIEIAKNYD</sequence>
<gene>
    <name evidence="4" type="ORF">AC625_03705</name>
</gene>
<accession>A0A0K9GQ03</accession>
<evidence type="ECO:0000256" key="2">
    <source>
        <dbReference type="PIRSR" id="PIRSR005962-1"/>
    </source>
</evidence>
<dbReference type="SUPFAM" id="SSF53187">
    <property type="entry name" value="Zn-dependent exopeptidases"/>
    <property type="match status" value="1"/>
</dbReference>
<keyword evidence="2" id="KW-0464">Manganese</keyword>
<dbReference type="EMBL" id="LFZW01000001">
    <property type="protein sequence ID" value="KMY48723.1"/>
    <property type="molecule type" value="Genomic_DNA"/>
</dbReference>
<dbReference type="GO" id="GO:0019877">
    <property type="term" value="P:diaminopimelate biosynthetic process"/>
    <property type="evidence" value="ECO:0007669"/>
    <property type="project" value="UniProtKB-ARBA"/>
</dbReference>
<dbReference type="InterPro" id="IPR011650">
    <property type="entry name" value="Peptidase_M20_dimer"/>
</dbReference>
<feature type="binding site" evidence="2">
    <location>
        <position position="358"/>
    </location>
    <ligand>
        <name>Mn(2+)</name>
        <dbReference type="ChEBI" id="CHEBI:29035"/>
        <label>2</label>
    </ligand>
</feature>
<proteinExistence type="predicted"/>
<evidence type="ECO:0000313" key="5">
    <source>
        <dbReference type="Proteomes" id="UP000037146"/>
    </source>
</evidence>
<dbReference type="Gene3D" id="3.30.70.360">
    <property type="match status" value="1"/>
</dbReference>
<dbReference type="FunFam" id="3.30.70.360:FF:000001">
    <property type="entry name" value="N-acetyldiaminopimelate deacetylase"/>
    <property type="match status" value="1"/>
</dbReference>
<dbReference type="PATRIC" id="fig|1679170.3.peg.783"/>
<feature type="binding site" evidence="2">
    <location>
        <position position="102"/>
    </location>
    <ligand>
        <name>Mn(2+)</name>
        <dbReference type="ChEBI" id="CHEBI:29035"/>
        <label>2</label>
    </ligand>
</feature>
<evidence type="ECO:0000256" key="1">
    <source>
        <dbReference type="ARBA" id="ARBA00022801"/>
    </source>
</evidence>
<dbReference type="InterPro" id="IPR017439">
    <property type="entry name" value="Amidohydrolase"/>
</dbReference>
<evidence type="ECO:0000259" key="3">
    <source>
        <dbReference type="Pfam" id="PF07687"/>
    </source>
</evidence>
<name>A0A0K9GQ03_9BACI</name>
<dbReference type="PANTHER" id="PTHR11014:SF63">
    <property type="entry name" value="METALLOPEPTIDASE, PUTATIVE (AFU_ORTHOLOGUE AFUA_6G09600)-RELATED"/>
    <property type="match status" value="1"/>
</dbReference>
<dbReference type="OrthoDB" id="2416606at2"/>
<dbReference type="Proteomes" id="UP000037146">
    <property type="component" value="Unassembled WGS sequence"/>
</dbReference>
<dbReference type="Gene3D" id="3.40.630.10">
    <property type="entry name" value="Zn peptidases"/>
    <property type="match status" value="1"/>
</dbReference>
<dbReference type="RefSeq" id="WP_049680050.1">
    <property type="nucleotide sequence ID" value="NZ_LFZW01000001.1"/>
</dbReference>
<keyword evidence="2" id="KW-0479">Metal-binding</keyword>
<feature type="domain" description="Peptidase M20 dimerisation" evidence="3">
    <location>
        <begin position="184"/>
        <end position="275"/>
    </location>
</feature>